<comment type="caution">
    <text evidence="1">The sequence shown here is derived from an EMBL/GenBank/DDBJ whole genome shotgun (WGS) entry which is preliminary data.</text>
</comment>
<sequence length="125" mass="14851">MGLTFAVKVSILDALMFRRLVEKTESFKKNYQGMAQDFKFEMFELSGDKRYPNRNTEEVHTFAAFLWLTVYLWFMYENGRFNVHAETSLANESLLDDPIPDDKIPVDYDARKGNYRFIILLLRYL</sequence>
<accession>A0A5N5TFI4</accession>
<name>A0A5N5TFI4_9CRUS</name>
<gene>
    <name evidence="1" type="ORF">Anas_11491</name>
</gene>
<keyword evidence="2" id="KW-1185">Reference proteome</keyword>
<reference evidence="1 2" key="1">
    <citation type="journal article" date="2019" name="PLoS Biol.">
        <title>Sex chromosomes control vertical transmission of feminizing Wolbachia symbionts in an isopod.</title>
        <authorList>
            <person name="Becking T."/>
            <person name="Chebbi M.A."/>
            <person name="Giraud I."/>
            <person name="Moumen B."/>
            <person name="Laverre T."/>
            <person name="Caubet Y."/>
            <person name="Peccoud J."/>
            <person name="Gilbert C."/>
            <person name="Cordaux R."/>
        </authorList>
    </citation>
    <scope>NUCLEOTIDE SEQUENCE [LARGE SCALE GENOMIC DNA]</scope>
    <source>
        <strain evidence="1">ANa2</strain>
        <tissue evidence="1">Whole body excluding digestive tract and cuticle</tissue>
    </source>
</reference>
<organism evidence="1 2">
    <name type="scientific">Armadillidium nasatum</name>
    <dbReference type="NCBI Taxonomy" id="96803"/>
    <lineage>
        <taxon>Eukaryota</taxon>
        <taxon>Metazoa</taxon>
        <taxon>Ecdysozoa</taxon>
        <taxon>Arthropoda</taxon>
        <taxon>Crustacea</taxon>
        <taxon>Multicrustacea</taxon>
        <taxon>Malacostraca</taxon>
        <taxon>Eumalacostraca</taxon>
        <taxon>Peracarida</taxon>
        <taxon>Isopoda</taxon>
        <taxon>Oniscidea</taxon>
        <taxon>Crinocheta</taxon>
        <taxon>Armadillidiidae</taxon>
        <taxon>Armadillidium</taxon>
    </lineage>
</organism>
<evidence type="ECO:0000313" key="1">
    <source>
        <dbReference type="EMBL" id="KAB7503690.1"/>
    </source>
</evidence>
<protein>
    <submittedName>
        <fullName evidence="1">Uncharacterized protein</fullName>
    </submittedName>
</protein>
<proteinExistence type="predicted"/>
<dbReference type="AlphaFoldDB" id="A0A5N5TFI4"/>
<dbReference type="Proteomes" id="UP000326759">
    <property type="component" value="Unassembled WGS sequence"/>
</dbReference>
<dbReference type="EMBL" id="SEYY01004664">
    <property type="protein sequence ID" value="KAB7503690.1"/>
    <property type="molecule type" value="Genomic_DNA"/>
</dbReference>
<evidence type="ECO:0000313" key="2">
    <source>
        <dbReference type="Proteomes" id="UP000326759"/>
    </source>
</evidence>